<proteinExistence type="predicted"/>
<reference evidence="10" key="1">
    <citation type="journal article" date="2020" name="Stud. Mycol.">
        <title>101 Dothideomycetes genomes: a test case for predicting lifestyles and emergence of pathogens.</title>
        <authorList>
            <person name="Haridas S."/>
            <person name="Albert R."/>
            <person name="Binder M."/>
            <person name="Bloem J."/>
            <person name="Labutti K."/>
            <person name="Salamov A."/>
            <person name="Andreopoulos B."/>
            <person name="Baker S."/>
            <person name="Barry K."/>
            <person name="Bills G."/>
            <person name="Bluhm B."/>
            <person name="Cannon C."/>
            <person name="Castanera R."/>
            <person name="Culley D."/>
            <person name="Daum C."/>
            <person name="Ezra D."/>
            <person name="Gonzalez J."/>
            <person name="Henrissat B."/>
            <person name="Kuo A."/>
            <person name="Liang C."/>
            <person name="Lipzen A."/>
            <person name="Lutzoni F."/>
            <person name="Magnuson J."/>
            <person name="Mondo S."/>
            <person name="Nolan M."/>
            <person name="Ohm R."/>
            <person name="Pangilinan J."/>
            <person name="Park H.-J."/>
            <person name="Ramirez L."/>
            <person name="Alfaro M."/>
            <person name="Sun H."/>
            <person name="Tritt A."/>
            <person name="Yoshinaga Y."/>
            <person name="Zwiers L.-H."/>
            <person name="Turgeon B."/>
            <person name="Goodwin S."/>
            <person name="Spatafora J."/>
            <person name="Crous P."/>
            <person name="Grigoriev I."/>
        </authorList>
    </citation>
    <scope>NUCLEOTIDE SEQUENCE</scope>
    <source>
        <strain evidence="10">CBS 115976</strain>
    </source>
</reference>
<evidence type="ECO:0000256" key="5">
    <source>
        <dbReference type="ARBA" id="ARBA00023277"/>
    </source>
</evidence>
<feature type="signal peptide" evidence="8">
    <location>
        <begin position="1"/>
        <end position="19"/>
    </location>
</feature>
<protein>
    <submittedName>
        <fullName evidence="10">Glycoside hydrolase/deacetylase</fullName>
    </submittedName>
</protein>
<evidence type="ECO:0000256" key="4">
    <source>
        <dbReference type="ARBA" id="ARBA00022801"/>
    </source>
</evidence>
<keyword evidence="4 10" id="KW-0378">Hydrolase</keyword>
<keyword evidence="3 8" id="KW-0732">Signal</keyword>
<evidence type="ECO:0000313" key="11">
    <source>
        <dbReference type="Proteomes" id="UP000799302"/>
    </source>
</evidence>
<dbReference type="GO" id="GO:0046872">
    <property type="term" value="F:metal ion binding"/>
    <property type="evidence" value="ECO:0007669"/>
    <property type="project" value="UniProtKB-KW"/>
</dbReference>
<dbReference type="AlphaFoldDB" id="A0A6A6USX4"/>
<dbReference type="PANTHER" id="PTHR46471:SF9">
    <property type="entry name" value="CHITIN DEACETYLASE"/>
    <property type="match status" value="1"/>
</dbReference>
<dbReference type="OrthoDB" id="2125469at2759"/>
<feature type="region of interest" description="Disordered" evidence="7">
    <location>
        <begin position="241"/>
        <end position="317"/>
    </location>
</feature>
<keyword evidence="11" id="KW-1185">Reference proteome</keyword>
<feature type="chain" id="PRO_5025476906" evidence="8">
    <location>
        <begin position="20"/>
        <end position="337"/>
    </location>
</feature>
<dbReference type="InterPro" id="IPR002509">
    <property type="entry name" value="NODB_dom"/>
</dbReference>
<dbReference type="GO" id="GO:0005975">
    <property type="term" value="P:carbohydrate metabolic process"/>
    <property type="evidence" value="ECO:0007669"/>
    <property type="project" value="InterPro"/>
</dbReference>
<dbReference type="SUPFAM" id="SSF88713">
    <property type="entry name" value="Glycoside hydrolase/deacetylase"/>
    <property type="match status" value="1"/>
</dbReference>
<dbReference type="EMBL" id="MU004230">
    <property type="protein sequence ID" value="KAF2675439.1"/>
    <property type="molecule type" value="Genomic_DNA"/>
</dbReference>
<dbReference type="Pfam" id="PF01522">
    <property type="entry name" value="Polysacc_deac_1"/>
    <property type="match status" value="1"/>
</dbReference>
<dbReference type="GO" id="GO:0016810">
    <property type="term" value="F:hydrolase activity, acting on carbon-nitrogen (but not peptide) bonds"/>
    <property type="evidence" value="ECO:0007669"/>
    <property type="project" value="InterPro"/>
</dbReference>
<gene>
    <name evidence="10" type="ORF">BT63DRAFT_365810</name>
</gene>
<evidence type="ECO:0000256" key="1">
    <source>
        <dbReference type="ARBA" id="ARBA00001941"/>
    </source>
</evidence>
<dbReference type="InterPro" id="IPR011330">
    <property type="entry name" value="Glyco_hydro/deAcase_b/a-brl"/>
</dbReference>
<evidence type="ECO:0000256" key="7">
    <source>
        <dbReference type="SAM" id="MobiDB-lite"/>
    </source>
</evidence>
<evidence type="ECO:0000256" key="2">
    <source>
        <dbReference type="ARBA" id="ARBA00022723"/>
    </source>
</evidence>
<evidence type="ECO:0000259" key="9">
    <source>
        <dbReference type="PROSITE" id="PS51677"/>
    </source>
</evidence>
<keyword evidence="5" id="KW-0119">Carbohydrate metabolism</keyword>
<keyword evidence="6" id="KW-0170">Cobalt</keyword>
<evidence type="ECO:0000256" key="6">
    <source>
        <dbReference type="ARBA" id="ARBA00023285"/>
    </source>
</evidence>
<dbReference type="Gene3D" id="3.20.20.370">
    <property type="entry name" value="Glycoside hydrolase/deacetylase"/>
    <property type="match status" value="1"/>
</dbReference>
<dbReference type="Proteomes" id="UP000799302">
    <property type="component" value="Unassembled WGS sequence"/>
</dbReference>
<dbReference type="PROSITE" id="PS51677">
    <property type="entry name" value="NODB"/>
    <property type="match status" value="1"/>
</dbReference>
<sequence length="337" mass="35070">MAGIKAVAALSALTTLVAAHPGHSKRSIAVGKIISACTVKGQVALTFDDGPYQYTETILNDLDASGHKGTFFQNGLNYDSIYNYNSTVQRIYNGGHQVCSHTWDHADLATLTTAQIQSEMTQLEVAFANIIGVVPTYMRPPYLSTTPSVLTTLGAMGYSVIEVDIDTLDWEYDDTSPSTAEQNYQTGYEAGGSISLNHDPEPVTASTVLPWIINYLNGKGLKSVTVGECLGDPAANWYRAPNGAKASSSKPASASSTKPATSSTKPASSVSATVSKSASSVPASVSSKAASATASVKASSSSAATPTGKPSPDDTCGGTNGYVCQNSQCKFNHSILS</sequence>
<accession>A0A6A6USX4</accession>
<evidence type="ECO:0000313" key="10">
    <source>
        <dbReference type="EMBL" id="KAF2675439.1"/>
    </source>
</evidence>
<organism evidence="10 11">
    <name type="scientific">Microthyrium microscopicum</name>
    <dbReference type="NCBI Taxonomy" id="703497"/>
    <lineage>
        <taxon>Eukaryota</taxon>
        <taxon>Fungi</taxon>
        <taxon>Dikarya</taxon>
        <taxon>Ascomycota</taxon>
        <taxon>Pezizomycotina</taxon>
        <taxon>Dothideomycetes</taxon>
        <taxon>Dothideomycetes incertae sedis</taxon>
        <taxon>Microthyriales</taxon>
        <taxon>Microthyriaceae</taxon>
        <taxon>Microthyrium</taxon>
    </lineage>
</organism>
<evidence type="ECO:0000256" key="3">
    <source>
        <dbReference type="ARBA" id="ARBA00022729"/>
    </source>
</evidence>
<comment type="cofactor">
    <cofactor evidence="1">
        <name>Co(2+)</name>
        <dbReference type="ChEBI" id="CHEBI:48828"/>
    </cofactor>
</comment>
<dbReference type="PANTHER" id="PTHR46471">
    <property type="entry name" value="CHITIN DEACETYLASE"/>
    <property type="match status" value="1"/>
</dbReference>
<feature type="compositionally biased region" description="Low complexity" evidence="7">
    <location>
        <begin position="244"/>
        <end position="307"/>
    </location>
</feature>
<name>A0A6A6USX4_9PEZI</name>
<keyword evidence="2" id="KW-0479">Metal-binding</keyword>
<feature type="domain" description="NodB homology" evidence="9">
    <location>
        <begin position="41"/>
        <end position="224"/>
    </location>
</feature>
<evidence type="ECO:0000256" key="8">
    <source>
        <dbReference type="SAM" id="SignalP"/>
    </source>
</evidence>
<dbReference type="CDD" id="cd10951">
    <property type="entry name" value="CE4_ClCDA_like"/>
    <property type="match status" value="1"/>
</dbReference>